<evidence type="ECO:0000313" key="2">
    <source>
        <dbReference type="EMBL" id="MCS1397500.1"/>
    </source>
</evidence>
<feature type="region of interest" description="Disordered" evidence="1">
    <location>
        <begin position="25"/>
        <end position="57"/>
    </location>
</feature>
<dbReference type="Proteomes" id="UP001525021">
    <property type="component" value="Unassembled WGS sequence"/>
</dbReference>
<proteinExistence type="predicted"/>
<evidence type="ECO:0000256" key="1">
    <source>
        <dbReference type="SAM" id="MobiDB-lite"/>
    </source>
</evidence>
<dbReference type="EMBL" id="JANTOO010000014">
    <property type="protein sequence ID" value="MCS1397500.1"/>
    <property type="molecule type" value="Genomic_DNA"/>
</dbReference>
<gene>
    <name evidence="2" type="ORF">NXZ79_15825</name>
</gene>
<accession>A0ABT2DRJ7</accession>
<evidence type="ECO:0000313" key="3">
    <source>
        <dbReference type="Proteomes" id="UP001525021"/>
    </source>
</evidence>
<keyword evidence="3" id="KW-1185">Reference proteome</keyword>
<comment type="caution">
    <text evidence="2">The sequence shown here is derived from an EMBL/GenBank/DDBJ whole genome shotgun (WGS) entry which is preliminary data.</text>
</comment>
<reference evidence="2 3" key="1">
    <citation type="submission" date="2022-08" db="EMBL/GenBank/DDBJ databases">
        <title>Lysinibacillus sequencing.</title>
        <authorList>
            <person name="Dunlap C."/>
        </authorList>
    </citation>
    <scope>NUCLEOTIDE SEQUENCE [LARGE SCALE GENOMIC DNA]</scope>
    <source>
        <strain evidence="2 3">PB211</strain>
    </source>
</reference>
<sequence>MLNTTLIDDLVSFINETLKEMRLPTKDEDVERAPTAYDGYLPPKKNPSKRRDDSDTEQEDFPYVIVRYLGEEDTQYKENVVTLRVVIGTFSKDEQHGWRDTLNVMNRIKIALGKKQTIGAASLTGTISMALFEDHPKPMWHGVMEVQFNLPQVVWERSVLDDY</sequence>
<protein>
    <submittedName>
        <fullName evidence="2">Uncharacterized protein</fullName>
    </submittedName>
</protein>
<name>A0ABT2DRJ7_9BACI</name>
<organism evidence="2 3">
    <name type="scientific">Lysinibacillus pinottii</name>
    <dbReference type="NCBI Taxonomy" id="2973932"/>
    <lineage>
        <taxon>Bacteria</taxon>
        <taxon>Bacillati</taxon>
        <taxon>Bacillota</taxon>
        <taxon>Bacilli</taxon>
        <taxon>Bacillales</taxon>
        <taxon>Bacillaceae</taxon>
        <taxon>Lysinibacillus</taxon>
    </lineage>
</organism>
<dbReference type="RefSeq" id="WP_012295289.1">
    <property type="nucleotide sequence ID" value="NZ_JANTOO010000014.1"/>
</dbReference>